<comment type="caution">
    <text evidence="3">The sequence shown here is derived from an EMBL/GenBank/DDBJ whole genome shotgun (WGS) entry which is preliminary data.</text>
</comment>
<dbReference type="AlphaFoldDB" id="A0A366FBH5"/>
<dbReference type="InterPro" id="IPR015066">
    <property type="entry name" value="DUF1902"/>
</dbReference>
<sequence length="159" mass="17192">MDPSIAFVLMLFPFAVLLAFGVWQLASVSRAKKRRLERERSARAIGLRADEGVPDRADLTGRVMGAAAFQPARTRRRQGVGSEMAKPIVFTVAASWDSETEVWSGSSADIPAAADDPTLDGLMRKISLMALDLAPDKRPGVDPDAIFIQINALRQAQAA</sequence>
<evidence type="ECO:0000256" key="1">
    <source>
        <dbReference type="SAM" id="Phobius"/>
    </source>
</evidence>
<evidence type="ECO:0000259" key="2">
    <source>
        <dbReference type="Pfam" id="PF08972"/>
    </source>
</evidence>
<organism evidence="3 4">
    <name type="scientific">Roseiarcus fermentans</name>
    <dbReference type="NCBI Taxonomy" id="1473586"/>
    <lineage>
        <taxon>Bacteria</taxon>
        <taxon>Pseudomonadati</taxon>
        <taxon>Pseudomonadota</taxon>
        <taxon>Alphaproteobacteria</taxon>
        <taxon>Hyphomicrobiales</taxon>
        <taxon>Roseiarcaceae</taxon>
        <taxon>Roseiarcus</taxon>
    </lineage>
</organism>
<keyword evidence="1" id="KW-0472">Membrane</keyword>
<evidence type="ECO:0000313" key="3">
    <source>
        <dbReference type="EMBL" id="RBP11310.1"/>
    </source>
</evidence>
<keyword evidence="4" id="KW-1185">Reference proteome</keyword>
<gene>
    <name evidence="3" type="ORF">DFR50_1164</name>
</gene>
<feature type="domain" description="DUF1902" evidence="2">
    <location>
        <begin position="90"/>
        <end position="133"/>
    </location>
</feature>
<evidence type="ECO:0000313" key="4">
    <source>
        <dbReference type="Proteomes" id="UP000253529"/>
    </source>
</evidence>
<dbReference type="Pfam" id="PF08972">
    <property type="entry name" value="DUF1902"/>
    <property type="match status" value="1"/>
</dbReference>
<reference evidence="3 4" key="1">
    <citation type="submission" date="2018-06" db="EMBL/GenBank/DDBJ databases">
        <title>Genomic Encyclopedia of Type Strains, Phase IV (KMG-IV): sequencing the most valuable type-strain genomes for metagenomic binning, comparative biology and taxonomic classification.</title>
        <authorList>
            <person name="Goeker M."/>
        </authorList>
    </citation>
    <scope>NUCLEOTIDE SEQUENCE [LARGE SCALE GENOMIC DNA]</scope>
    <source>
        <strain evidence="3 4">DSM 24875</strain>
    </source>
</reference>
<dbReference type="Gene3D" id="3.30.2390.10">
    <property type="entry name" value="TTHA1013-like"/>
    <property type="match status" value="1"/>
</dbReference>
<feature type="transmembrane region" description="Helical" evidence="1">
    <location>
        <begin position="6"/>
        <end position="26"/>
    </location>
</feature>
<name>A0A366FBH5_9HYPH</name>
<dbReference type="Proteomes" id="UP000253529">
    <property type="component" value="Unassembled WGS sequence"/>
</dbReference>
<proteinExistence type="predicted"/>
<keyword evidence="1" id="KW-1133">Transmembrane helix</keyword>
<dbReference type="EMBL" id="QNRK01000016">
    <property type="protein sequence ID" value="RBP11310.1"/>
    <property type="molecule type" value="Genomic_DNA"/>
</dbReference>
<dbReference type="RefSeq" id="WP_245427801.1">
    <property type="nucleotide sequence ID" value="NZ_QNRK01000016.1"/>
</dbReference>
<keyword evidence="1" id="KW-0812">Transmembrane</keyword>
<accession>A0A366FBH5</accession>
<protein>
    <submittedName>
        <fullName evidence="3">Uncharacterized protein DUF1902</fullName>
    </submittedName>
</protein>